<evidence type="ECO:0000313" key="11">
    <source>
        <dbReference type="Proteomes" id="UP000238954"/>
    </source>
</evidence>
<evidence type="ECO:0000256" key="4">
    <source>
        <dbReference type="ARBA" id="ARBA00022692"/>
    </source>
</evidence>
<keyword evidence="6 9" id="KW-1133">Transmembrane helix</keyword>
<evidence type="ECO:0000256" key="9">
    <source>
        <dbReference type="SAM" id="Phobius"/>
    </source>
</evidence>
<keyword evidence="5" id="KW-0571">Peptide transport</keyword>
<dbReference type="GO" id="GO:0005886">
    <property type="term" value="C:plasma membrane"/>
    <property type="evidence" value="ECO:0007669"/>
    <property type="project" value="UniProtKB-SubCell"/>
</dbReference>
<dbReference type="InterPro" id="IPR036259">
    <property type="entry name" value="MFS_trans_sf"/>
</dbReference>
<comment type="similarity">
    <text evidence="8">Belongs to the major facilitator superfamily. Proton-dependent oligopeptide transporter (POT/PTR) (TC 2.A.17) family.</text>
</comment>
<keyword evidence="7 9" id="KW-0472">Membrane</keyword>
<dbReference type="InterPro" id="IPR050171">
    <property type="entry name" value="MFS_Transporters"/>
</dbReference>
<feature type="transmembrane region" description="Helical" evidence="9">
    <location>
        <begin position="390"/>
        <end position="409"/>
    </location>
</feature>
<feature type="transmembrane region" description="Helical" evidence="9">
    <location>
        <begin position="81"/>
        <end position="98"/>
    </location>
</feature>
<dbReference type="InterPro" id="IPR005279">
    <property type="entry name" value="Dipep/tripep_permease"/>
</dbReference>
<comment type="subcellular location">
    <subcellularLocation>
        <location evidence="1">Cell membrane</location>
        <topology evidence="1">Multi-pass membrane protein</topology>
    </subcellularLocation>
    <subcellularLocation>
        <location evidence="8">Membrane</location>
        <topology evidence="8">Multi-pass membrane protein</topology>
    </subcellularLocation>
</comment>
<dbReference type="Proteomes" id="UP000238954">
    <property type="component" value="Chromosome"/>
</dbReference>
<evidence type="ECO:0000256" key="2">
    <source>
        <dbReference type="ARBA" id="ARBA00022448"/>
    </source>
</evidence>
<evidence type="ECO:0000256" key="1">
    <source>
        <dbReference type="ARBA" id="ARBA00004651"/>
    </source>
</evidence>
<feature type="transmembrane region" description="Helical" evidence="9">
    <location>
        <begin position="54"/>
        <end position="74"/>
    </location>
</feature>
<dbReference type="Gene3D" id="1.20.1250.20">
    <property type="entry name" value="MFS general substrate transporter like domains"/>
    <property type="match status" value="2"/>
</dbReference>
<keyword evidence="2 8" id="KW-0813">Transport</keyword>
<organism evidence="10 11">
    <name type="scientific">Sphingopyxis lindanitolerans</name>
    <dbReference type="NCBI Taxonomy" id="2054227"/>
    <lineage>
        <taxon>Bacteria</taxon>
        <taxon>Pseudomonadati</taxon>
        <taxon>Pseudomonadota</taxon>
        <taxon>Alphaproteobacteria</taxon>
        <taxon>Sphingomonadales</taxon>
        <taxon>Sphingomonadaceae</taxon>
        <taxon>Sphingopyxis</taxon>
    </lineage>
</organism>
<accession>A0A2S8B708</accession>
<dbReference type="InterPro" id="IPR000109">
    <property type="entry name" value="POT_fam"/>
</dbReference>
<evidence type="ECO:0000256" key="3">
    <source>
        <dbReference type="ARBA" id="ARBA00022475"/>
    </source>
</evidence>
<evidence type="ECO:0000313" key="10">
    <source>
        <dbReference type="EMBL" id="PQM28195.1"/>
    </source>
</evidence>
<dbReference type="PANTHER" id="PTHR23517:SF15">
    <property type="entry name" value="PROTON-DEPENDENT OLIGOPEPTIDE FAMILY TRANSPORT PROTEIN"/>
    <property type="match status" value="1"/>
</dbReference>
<evidence type="ECO:0000256" key="5">
    <source>
        <dbReference type="ARBA" id="ARBA00022856"/>
    </source>
</evidence>
<feature type="transmembrane region" description="Helical" evidence="9">
    <location>
        <begin position="323"/>
        <end position="348"/>
    </location>
</feature>
<dbReference type="EMBL" id="PHFW01000002">
    <property type="protein sequence ID" value="PQM28195.1"/>
    <property type="molecule type" value="Genomic_DNA"/>
</dbReference>
<comment type="caution">
    <text evidence="10">The sequence shown here is derived from an EMBL/GenBank/DDBJ whole genome shotgun (WGS) entry which is preliminary data.</text>
</comment>
<dbReference type="Pfam" id="PF00854">
    <property type="entry name" value="PTR2"/>
    <property type="match status" value="2"/>
</dbReference>
<evidence type="ECO:0000256" key="8">
    <source>
        <dbReference type="RuleBase" id="RU003755"/>
    </source>
</evidence>
<dbReference type="GO" id="GO:0006857">
    <property type="term" value="P:oligopeptide transport"/>
    <property type="evidence" value="ECO:0007669"/>
    <property type="project" value="InterPro"/>
</dbReference>
<keyword evidence="11" id="KW-1185">Reference proteome</keyword>
<keyword evidence="4 8" id="KW-0812">Transmembrane</keyword>
<dbReference type="CDD" id="cd17346">
    <property type="entry name" value="MFS_DtpA_like"/>
    <property type="match status" value="1"/>
</dbReference>
<keyword evidence="3" id="KW-1003">Cell membrane</keyword>
<sequence>MTAEAEKSWFGHPAGLTILFLTQTWEQFSYYGMRAIVVYYMVTDLMMSQAKSSMIFGVYVAFFYLTPMLGGVITDRWLGRRRAIILGGAIMALGHFLLTFEPFFYAGLAVIVVGNGFFLPAIPAQIGDLYQPGDPRHAGAYNIYYVGINIGGFLAPFVCGTLGELYGWHWGFGAAGVGMLAGLLLYILGGKYLPAEPVRQPAVKTARTRFSRRIILLMLAVGFATTLFRGAYQQVGNTVAIWLESGVDRGIGDLSIPMTWFQALNPLFVFALTPLLLGHWRRRAAAGRERPAIGRMALGAALVALSFAMLAALAAIAHGQPILWPWLVAFFAVLTLGELYILPTGLYLFDRLAPPGSSAFAIAAWYGTIFTGSLFSGWVGTAWSAMSPPAFFLLLAGCALAGAAILGLLGRSDHSRPESSAL</sequence>
<protein>
    <submittedName>
        <fullName evidence="10">MFS transporter</fullName>
    </submittedName>
</protein>
<dbReference type="PANTHER" id="PTHR23517">
    <property type="entry name" value="RESISTANCE PROTEIN MDTM, PUTATIVE-RELATED-RELATED"/>
    <property type="match status" value="1"/>
</dbReference>
<feature type="transmembrane region" description="Helical" evidence="9">
    <location>
        <begin position="214"/>
        <end position="232"/>
    </location>
</feature>
<dbReference type="InterPro" id="IPR018456">
    <property type="entry name" value="PTR2_symporter_CS"/>
</dbReference>
<keyword evidence="5" id="KW-0653">Protein transport</keyword>
<dbReference type="NCBIfam" id="TIGR00924">
    <property type="entry name" value="yjdL_sub1_fam"/>
    <property type="match status" value="1"/>
</dbReference>
<feature type="transmembrane region" description="Helical" evidence="9">
    <location>
        <begin position="169"/>
        <end position="193"/>
    </location>
</feature>
<proteinExistence type="inferred from homology"/>
<dbReference type="OrthoDB" id="9772725at2"/>
<feature type="transmembrane region" description="Helical" evidence="9">
    <location>
        <begin position="143"/>
        <end position="163"/>
    </location>
</feature>
<name>A0A2S8B708_9SPHN</name>
<dbReference type="GO" id="GO:1904680">
    <property type="term" value="F:peptide transmembrane transporter activity"/>
    <property type="evidence" value="ECO:0007669"/>
    <property type="project" value="InterPro"/>
</dbReference>
<evidence type="ECO:0000256" key="7">
    <source>
        <dbReference type="ARBA" id="ARBA00023136"/>
    </source>
</evidence>
<feature type="transmembrane region" description="Helical" evidence="9">
    <location>
        <begin position="360"/>
        <end position="378"/>
    </location>
</feature>
<feature type="transmembrane region" description="Helical" evidence="9">
    <location>
        <begin position="292"/>
        <end position="317"/>
    </location>
</feature>
<evidence type="ECO:0000256" key="6">
    <source>
        <dbReference type="ARBA" id="ARBA00022989"/>
    </source>
</evidence>
<reference evidence="11" key="1">
    <citation type="submission" date="2017-11" db="EMBL/GenBank/DDBJ databases">
        <title>The complete genome sequence of Sphingopyxis pomeranensis sp. nov. strain WS5A3p.</title>
        <authorList>
            <person name="Kaminski M.A."/>
        </authorList>
    </citation>
    <scope>NUCLEOTIDE SEQUENCE [LARGE SCALE GENOMIC DNA]</scope>
    <source>
        <strain evidence="11">WS5A3p</strain>
    </source>
</reference>
<feature type="transmembrane region" description="Helical" evidence="9">
    <location>
        <begin position="104"/>
        <end position="122"/>
    </location>
</feature>
<dbReference type="AlphaFoldDB" id="A0A2S8B708"/>
<dbReference type="RefSeq" id="WP_105998453.1">
    <property type="nucleotide sequence ID" value="NZ_CM009578.1"/>
</dbReference>
<feature type="transmembrane region" description="Helical" evidence="9">
    <location>
        <begin position="260"/>
        <end position="280"/>
    </location>
</feature>
<dbReference type="PROSITE" id="PS01023">
    <property type="entry name" value="PTR2_2"/>
    <property type="match status" value="1"/>
</dbReference>
<gene>
    <name evidence="10" type="ORF">CVO77_06715</name>
</gene>
<dbReference type="SUPFAM" id="SSF103473">
    <property type="entry name" value="MFS general substrate transporter"/>
    <property type="match status" value="1"/>
</dbReference>